<evidence type="ECO:0000256" key="1">
    <source>
        <dbReference type="SAM" id="MobiDB-lite"/>
    </source>
</evidence>
<protein>
    <submittedName>
        <fullName evidence="3">Adenylate/guanylate cyclase domain-containing protein</fullName>
    </submittedName>
</protein>
<dbReference type="SUPFAM" id="SSF55073">
    <property type="entry name" value="Nucleotide cyclase"/>
    <property type="match status" value="1"/>
</dbReference>
<gene>
    <name evidence="3" type="ORF">BJP25_26460</name>
</gene>
<dbReference type="OrthoDB" id="310836at2"/>
<dbReference type="Pfam" id="PF16701">
    <property type="entry name" value="Ad_Cy_reg"/>
    <property type="match status" value="1"/>
</dbReference>
<dbReference type="STRING" id="1193682.BJP25_26460"/>
<dbReference type="GO" id="GO:0009190">
    <property type="term" value="P:cyclic nucleotide biosynthetic process"/>
    <property type="evidence" value="ECO:0007669"/>
    <property type="project" value="InterPro"/>
</dbReference>
<evidence type="ECO:0000313" key="3">
    <source>
        <dbReference type="EMBL" id="OLR91383.1"/>
    </source>
</evidence>
<dbReference type="InterPro" id="IPR029787">
    <property type="entry name" value="Nucleotide_cyclase"/>
</dbReference>
<dbReference type="RefSeq" id="WP_075976876.1">
    <property type="nucleotide sequence ID" value="NZ_MKQR01000024.1"/>
</dbReference>
<keyword evidence="4" id="KW-1185">Reference proteome</keyword>
<dbReference type="InterPro" id="IPR001054">
    <property type="entry name" value="A/G_cyclase"/>
</dbReference>
<dbReference type="Gene3D" id="3.30.70.1230">
    <property type="entry name" value="Nucleotide cyclase"/>
    <property type="match status" value="1"/>
</dbReference>
<organism evidence="3 4">
    <name type="scientific">Actinokineospora bangkokensis</name>
    <dbReference type="NCBI Taxonomy" id="1193682"/>
    <lineage>
        <taxon>Bacteria</taxon>
        <taxon>Bacillati</taxon>
        <taxon>Actinomycetota</taxon>
        <taxon>Actinomycetes</taxon>
        <taxon>Pseudonocardiales</taxon>
        <taxon>Pseudonocardiaceae</taxon>
        <taxon>Actinokineospora</taxon>
    </lineage>
</organism>
<dbReference type="InterPro" id="IPR032026">
    <property type="entry name" value="Ad_Cy_reg"/>
</dbReference>
<reference evidence="3 4" key="1">
    <citation type="submission" date="2016-10" db="EMBL/GenBank/DDBJ databases">
        <title>The Draft Genome Sequence of Actinokineospora bangkokensis 44EHWT reveals the biosynthetic pathway of antifungal compounds Thailandins with unusual extender unit butylmalonyl-CoA.</title>
        <authorList>
            <person name="Greule A."/>
            <person name="Intra B."/>
            <person name="Flemming S."/>
            <person name="Rommel M.G."/>
            <person name="Panbangred W."/>
            <person name="Bechthold A."/>
        </authorList>
    </citation>
    <scope>NUCLEOTIDE SEQUENCE [LARGE SCALE GENOMIC DNA]</scope>
    <source>
        <strain evidence="3 4">44EHW</strain>
    </source>
</reference>
<dbReference type="Proteomes" id="UP000186040">
    <property type="component" value="Unassembled WGS sequence"/>
</dbReference>
<dbReference type="EMBL" id="MKQR01000024">
    <property type="protein sequence ID" value="OLR91383.1"/>
    <property type="molecule type" value="Genomic_DNA"/>
</dbReference>
<dbReference type="Pfam" id="PF00211">
    <property type="entry name" value="Guanylate_cyc"/>
    <property type="match status" value="1"/>
</dbReference>
<evidence type="ECO:0000313" key="4">
    <source>
        <dbReference type="Proteomes" id="UP000186040"/>
    </source>
</evidence>
<comment type="caution">
    <text evidence="3">The sequence shown here is derived from an EMBL/GenBank/DDBJ whole genome shotgun (WGS) entry which is preliminary data.</text>
</comment>
<feature type="compositionally biased region" description="Acidic residues" evidence="1">
    <location>
        <begin position="359"/>
        <end position="370"/>
    </location>
</feature>
<feature type="domain" description="Guanylate cyclase" evidence="2">
    <location>
        <begin position="174"/>
        <end position="283"/>
    </location>
</feature>
<accession>A0A1Q9LH86</accession>
<name>A0A1Q9LH86_9PSEU</name>
<proteinExistence type="predicted"/>
<sequence length="406" mass="44861">MADDLTPAAGDGDPAAVQRRVEAVLLGGPRRFTRLQVCEKAGVPLERAMSLWRALGFATVPDDAVVFTESDVEALRMTDELMYRGILEPDLATATARMLGQHLSRLAEWYVHVLRDVLAANPELLADERQLGRFVEQLVPNLERMQSFAWRRHLAAYAGRALAATEDLESRSQVVGFADMVGFTTFTRHSDEEALVDVVDRFDMMTAEVVAENHGRIVKMLGDEVLFVADDPVHGARIALALLERAAADDALPLLRAGLAYGRVLSRFGDVYGSTVNIASRLTSVARPGTVLVDRPLGDVLIELREEFSVRHRRPVSVRGYSRLKHSVLRRAGDPQPSLVESVQQRAADLLGLSEFDADDAADGYEDDEPPAIALEPDDSPLPRRSRSGKPRSGRDKPERGKKRRR</sequence>
<dbReference type="PROSITE" id="PS50125">
    <property type="entry name" value="GUANYLATE_CYCLASE_2"/>
    <property type="match status" value="1"/>
</dbReference>
<evidence type="ECO:0000259" key="2">
    <source>
        <dbReference type="PROSITE" id="PS50125"/>
    </source>
</evidence>
<dbReference type="AlphaFoldDB" id="A0A1Q9LH86"/>
<dbReference type="GO" id="GO:0004016">
    <property type="term" value="F:adenylate cyclase activity"/>
    <property type="evidence" value="ECO:0007669"/>
    <property type="project" value="UniProtKB-ARBA"/>
</dbReference>
<dbReference type="GO" id="GO:0035556">
    <property type="term" value="P:intracellular signal transduction"/>
    <property type="evidence" value="ECO:0007669"/>
    <property type="project" value="InterPro"/>
</dbReference>
<feature type="region of interest" description="Disordered" evidence="1">
    <location>
        <begin position="359"/>
        <end position="406"/>
    </location>
</feature>
<dbReference type="CDD" id="cd07302">
    <property type="entry name" value="CHD"/>
    <property type="match status" value="1"/>
</dbReference>